<keyword evidence="3 8" id="KW-0328">Glycosyltransferase</keyword>
<dbReference type="GO" id="GO:0016020">
    <property type="term" value="C:membrane"/>
    <property type="evidence" value="ECO:0007669"/>
    <property type="project" value="UniProtKB-SubCell"/>
</dbReference>
<evidence type="ECO:0000313" key="10">
    <source>
        <dbReference type="Proteomes" id="UP001620626"/>
    </source>
</evidence>
<accession>A0ABD2IJM4</accession>
<dbReference type="Proteomes" id="UP001620626">
    <property type="component" value="Unassembled WGS sequence"/>
</dbReference>
<keyword evidence="4 8" id="KW-0808">Transferase</keyword>
<organism evidence="9 10">
    <name type="scientific">Heterodera trifolii</name>
    <dbReference type="NCBI Taxonomy" id="157864"/>
    <lineage>
        <taxon>Eukaryota</taxon>
        <taxon>Metazoa</taxon>
        <taxon>Ecdysozoa</taxon>
        <taxon>Nematoda</taxon>
        <taxon>Chromadorea</taxon>
        <taxon>Rhabditida</taxon>
        <taxon>Tylenchina</taxon>
        <taxon>Tylenchomorpha</taxon>
        <taxon>Tylenchoidea</taxon>
        <taxon>Heteroderidae</taxon>
        <taxon>Heteroderinae</taxon>
        <taxon>Heterodera</taxon>
    </lineage>
</organism>
<sequence>MNIALPSPSDNKDTVINPAPVINQAPKQHHNFVLIAAIYNRKSRLYTDNKFVLLINAPASGPIDQTIFMANSSNATTANTNAHHHQFMATNFALTRAAPPNIFCKWTTFIAVFDSVEQPNKLQIGHGNGPSHQSLTVQFQLPYIERRVKVGTCFSPLFLAEHWQLVVLAIEIYRHYGIQLQVVYLMSAVEGLYKILEAYNSKEHIQLEPWASIEIDGQIDKEMNLELDWRNQATAHTDCLLKYGYAAEFLIVGDMDDILIPDDKEYYAEFIRNDYRHKKNAVALLYQRYTVDIITTRNSSKFSLFNALTSAKVAFYQPDDPKYVVNTSRAESLWIHWPVIIKPNTATRLVPSTEGRMLHFRNWHFLEDDNGILASENYMHRKVKNAALWRSVALSKSFLSTKTARQINRRFKSDIFKRNFGTFRKLPAERMYAEMMAKCYDNIFYLHDKQVTDCPGPHRCSIKPINGLNCFIAKRKLIEQELAPGIFWYISPKKGKFRFSNEGCSL</sequence>
<evidence type="ECO:0000256" key="7">
    <source>
        <dbReference type="ARBA" id="ARBA00023136"/>
    </source>
</evidence>
<evidence type="ECO:0000256" key="2">
    <source>
        <dbReference type="ARBA" id="ARBA00007647"/>
    </source>
</evidence>
<dbReference type="InterPro" id="IPR008166">
    <property type="entry name" value="Glyco_transf_92"/>
</dbReference>
<evidence type="ECO:0000256" key="4">
    <source>
        <dbReference type="ARBA" id="ARBA00022679"/>
    </source>
</evidence>
<comment type="subcellular location">
    <subcellularLocation>
        <location evidence="1">Membrane</location>
        <topology evidence="1">Single-pass membrane protein</topology>
    </subcellularLocation>
</comment>
<dbReference type="EC" id="2.4.1.-" evidence="8"/>
<evidence type="ECO:0000256" key="8">
    <source>
        <dbReference type="RuleBase" id="RU366017"/>
    </source>
</evidence>
<keyword evidence="7" id="KW-0472">Membrane</keyword>
<evidence type="ECO:0000256" key="3">
    <source>
        <dbReference type="ARBA" id="ARBA00022676"/>
    </source>
</evidence>
<reference evidence="9 10" key="1">
    <citation type="submission" date="2024-10" db="EMBL/GenBank/DDBJ databases">
        <authorList>
            <person name="Kim D."/>
        </authorList>
    </citation>
    <scope>NUCLEOTIDE SEQUENCE [LARGE SCALE GENOMIC DNA]</scope>
    <source>
        <strain evidence="9">BH-2024</strain>
    </source>
</reference>
<dbReference type="Pfam" id="PF01697">
    <property type="entry name" value="Glyco_transf_92"/>
    <property type="match status" value="1"/>
</dbReference>
<dbReference type="PANTHER" id="PTHR21645:SF2">
    <property type="entry name" value="GLYCOSYLTRANSFERASE FAMILY 92 PROTEIN F59C6.8"/>
    <property type="match status" value="1"/>
</dbReference>
<dbReference type="AlphaFoldDB" id="A0ABD2IJM4"/>
<keyword evidence="6" id="KW-1133">Transmembrane helix</keyword>
<dbReference type="GO" id="GO:0016757">
    <property type="term" value="F:glycosyltransferase activity"/>
    <property type="evidence" value="ECO:0007669"/>
    <property type="project" value="UniProtKB-UniRule"/>
</dbReference>
<keyword evidence="10" id="KW-1185">Reference proteome</keyword>
<protein>
    <recommendedName>
        <fullName evidence="8">Glycosyltransferase family 92 protein</fullName>
        <ecNumber evidence="8">2.4.1.-</ecNumber>
    </recommendedName>
</protein>
<keyword evidence="5" id="KW-0812">Transmembrane</keyword>
<proteinExistence type="inferred from homology"/>
<evidence type="ECO:0000256" key="1">
    <source>
        <dbReference type="ARBA" id="ARBA00004167"/>
    </source>
</evidence>
<evidence type="ECO:0000256" key="5">
    <source>
        <dbReference type="ARBA" id="ARBA00022692"/>
    </source>
</evidence>
<dbReference type="PANTHER" id="PTHR21645">
    <property type="entry name" value="GLYCOSYLTRANSFERASE FAMILY 92 PROTEIN"/>
    <property type="match status" value="1"/>
</dbReference>
<evidence type="ECO:0000313" key="9">
    <source>
        <dbReference type="EMBL" id="KAL3076403.1"/>
    </source>
</evidence>
<name>A0ABD2IJM4_9BILA</name>
<comment type="similarity">
    <text evidence="2 8">Belongs to the glycosyltransferase 92 family.</text>
</comment>
<dbReference type="InterPro" id="IPR052012">
    <property type="entry name" value="GTase_92"/>
</dbReference>
<dbReference type="EMBL" id="JBICBT010001253">
    <property type="protein sequence ID" value="KAL3076403.1"/>
    <property type="molecule type" value="Genomic_DNA"/>
</dbReference>
<evidence type="ECO:0000256" key="6">
    <source>
        <dbReference type="ARBA" id="ARBA00022989"/>
    </source>
</evidence>
<comment type="caution">
    <text evidence="9">The sequence shown here is derived from an EMBL/GenBank/DDBJ whole genome shotgun (WGS) entry which is preliminary data.</text>
</comment>
<gene>
    <name evidence="9" type="ORF">niasHT_039892</name>
</gene>